<dbReference type="Proteomes" id="UP001595075">
    <property type="component" value="Unassembled WGS sequence"/>
</dbReference>
<evidence type="ECO:0000313" key="2">
    <source>
        <dbReference type="EMBL" id="KAL2069279.1"/>
    </source>
</evidence>
<dbReference type="EMBL" id="JAZHXI010000008">
    <property type="protein sequence ID" value="KAL2069279.1"/>
    <property type="molecule type" value="Genomic_DNA"/>
</dbReference>
<name>A0ABR4CH35_9HELO</name>
<feature type="region of interest" description="Disordered" evidence="1">
    <location>
        <begin position="91"/>
        <end position="119"/>
    </location>
</feature>
<sequence>MSSTNPQDVNMRAYHTKIESLLQKLEQDITSLEAHFRSGPSKYTYPTFQSTYTPAAPYLPAMESNSRYGRIEEYTPYMPIMPEMYVPTFRSREEEVRDREKGGEPVGSGDGEQEEEEVEDIYDPANPIMDIDLRTRTSRPYDFRRYLSSRQEDVLVPETETGVGITPRRKRTEIEFEVPECVEEDDVVECLDDEIGYEEEEDEEEDVIAREAHPRAQDKSQLRNQENEERETIESENPSTEKF</sequence>
<accession>A0ABR4CH35</accession>
<organism evidence="2 3">
    <name type="scientific">Oculimacula yallundae</name>
    <dbReference type="NCBI Taxonomy" id="86028"/>
    <lineage>
        <taxon>Eukaryota</taxon>
        <taxon>Fungi</taxon>
        <taxon>Dikarya</taxon>
        <taxon>Ascomycota</taxon>
        <taxon>Pezizomycotina</taxon>
        <taxon>Leotiomycetes</taxon>
        <taxon>Helotiales</taxon>
        <taxon>Ploettnerulaceae</taxon>
        <taxon>Oculimacula</taxon>
    </lineage>
</organism>
<feature type="region of interest" description="Disordered" evidence="1">
    <location>
        <begin position="195"/>
        <end position="243"/>
    </location>
</feature>
<gene>
    <name evidence="2" type="ORF">VTL71DRAFT_15617</name>
</gene>
<proteinExistence type="predicted"/>
<feature type="compositionally biased region" description="Basic and acidic residues" evidence="1">
    <location>
        <begin position="207"/>
        <end position="243"/>
    </location>
</feature>
<feature type="compositionally biased region" description="Acidic residues" evidence="1">
    <location>
        <begin position="195"/>
        <end position="206"/>
    </location>
</feature>
<keyword evidence="3" id="KW-1185">Reference proteome</keyword>
<protein>
    <submittedName>
        <fullName evidence="2">Uncharacterized protein</fullName>
    </submittedName>
</protein>
<feature type="compositionally biased region" description="Basic and acidic residues" evidence="1">
    <location>
        <begin position="91"/>
        <end position="103"/>
    </location>
</feature>
<evidence type="ECO:0000313" key="3">
    <source>
        <dbReference type="Proteomes" id="UP001595075"/>
    </source>
</evidence>
<evidence type="ECO:0000256" key="1">
    <source>
        <dbReference type="SAM" id="MobiDB-lite"/>
    </source>
</evidence>
<reference evidence="2 3" key="1">
    <citation type="journal article" date="2024" name="Commun. Biol.">
        <title>Comparative genomic analysis of thermophilic fungi reveals convergent evolutionary adaptations and gene losses.</title>
        <authorList>
            <person name="Steindorff A.S."/>
            <person name="Aguilar-Pontes M.V."/>
            <person name="Robinson A.J."/>
            <person name="Andreopoulos B."/>
            <person name="LaButti K."/>
            <person name="Kuo A."/>
            <person name="Mondo S."/>
            <person name="Riley R."/>
            <person name="Otillar R."/>
            <person name="Haridas S."/>
            <person name="Lipzen A."/>
            <person name="Grimwood J."/>
            <person name="Schmutz J."/>
            <person name="Clum A."/>
            <person name="Reid I.D."/>
            <person name="Moisan M.C."/>
            <person name="Butler G."/>
            <person name="Nguyen T.T.M."/>
            <person name="Dewar K."/>
            <person name="Conant G."/>
            <person name="Drula E."/>
            <person name="Henrissat B."/>
            <person name="Hansel C."/>
            <person name="Singer S."/>
            <person name="Hutchinson M.I."/>
            <person name="de Vries R.P."/>
            <person name="Natvig D.O."/>
            <person name="Powell A.J."/>
            <person name="Tsang A."/>
            <person name="Grigoriev I.V."/>
        </authorList>
    </citation>
    <scope>NUCLEOTIDE SEQUENCE [LARGE SCALE GENOMIC DNA]</scope>
    <source>
        <strain evidence="2 3">CBS 494.80</strain>
    </source>
</reference>
<comment type="caution">
    <text evidence="2">The sequence shown here is derived from an EMBL/GenBank/DDBJ whole genome shotgun (WGS) entry which is preliminary data.</text>
</comment>